<dbReference type="GO" id="GO:0140359">
    <property type="term" value="F:ABC-type transporter activity"/>
    <property type="evidence" value="ECO:0007669"/>
    <property type="project" value="InterPro"/>
</dbReference>
<keyword evidence="6" id="KW-1003">Cell membrane</keyword>
<keyword evidence="3 6" id="KW-1133">Transmembrane helix</keyword>
<comment type="subcellular location">
    <subcellularLocation>
        <location evidence="6">Cell membrane</location>
        <topology evidence="6">Multi-pass membrane protein</topology>
    </subcellularLocation>
    <subcellularLocation>
        <location evidence="1">Membrane</location>
        <topology evidence="1">Multi-pass membrane protein</topology>
    </subcellularLocation>
</comment>
<dbReference type="PANTHER" id="PTHR43229">
    <property type="entry name" value="NODULATION PROTEIN J"/>
    <property type="match status" value="1"/>
</dbReference>
<evidence type="ECO:0000256" key="4">
    <source>
        <dbReference type="ARBA" id="ARBA00023136"/>
    </source>
</evidence>
<evidence type="ECO:0000313" key="8">
    <source>
        <dbReference type="EMBL" id="SHH29782.1"/>
    </source>
</evidence>
<dbReference type="GO" id="GO:0046677">
    <property type="term" value="P:response to antibiotic"/>
    <property type="evidence" value="ECO:0007669"/>
    <property type="project" value="UniProtKB-KW"/>
</dbReference>
<sequence>MALAAPAAGSVWMVVELNVRRLRGYWRNALIIGVFTPVAFVLALGVGLGTLVNRHGTGSLGVPYLVFVGPALLVASALQIAASDASFPVMAGFKWVRNFHGLAATPLTPSQIADGTLLWITVRQLVNSTVYLAIIAAFGGTQRWWVVLAVPAAVLTAVAFAAPVMALAATATAEGQAFNVLFRFVVTPMFLFSGTFYPVAQLPDWGRWLAYVSPLWHGVELARGAAIGHLAAAPAAVHVGYLLGWLVAGMLLARWRFTVRVARG</sequence>
<reference evidence="8 9" key="1">
    <citation type="submission" date="2016-11" db="EMBL/GenBank/DDBJ databases">
        <authorList>
            <person name="Jaros S."/>
            <person name="Januszkiewicz K."/>
            <person name="Wedrychowicz H."/>
        </authorList>
    </citation>
    <scope>NUCLEOTIDE SEQUENCE [LARGE SCALE GENOMIC DNA]</scope>
    <source>
        <strain evidence="8 9">DSM 45627</strain>
    </source>
</reference>
<accession>A0A1M5RTY6</accession>
<organism evidence="8 9">
    <name type="scientific">Jatrophihabitans endophyticus</name>
    <dbReference type="NCBI Taxonomy" id="1206085"/>
    <lineage>
        <taxon>Bacteria</taxon>
        <taxon>Bacillati</taxon>
        <taxon>Actinomycetota</taxon>
        <taxon>Actinomycetes</taxon>
        <taxon>Jatrophihabitantales</taxon>
        <taxon>Jatrophihabitantaceae</taxon>
        <taxon>Jatrophihabitans</taxon>
    </lineage>
</organism>
<dbReference type="STRING" id="1206085.SAMN05443575_3649"/>
<dbReference type="PRINTS" id="PR00164">
    <property type="entry name" value="ABC2TRNSPORT"/>
</dbReference>
<evidence type="ECO:0000256" key="2">
    <source>
        <dbReference type="ARBA" id="ARBA00022692"/>
    </source>
</evidence>
<dbReference type="PIRSF" id="PIRSF006648">
    <property type="entry name" value="DrrB"/>
    <property type="match status" value="1"/>
</dbReference>
<dbReference type="PROSITE" id="PS51012">
    <property type="entry name" value="ABC_TM2"/>
    <property type="match status" value="1"/>
</dbReference>
<evidence type="ECO:0000256" key="3">
    <source>
        <dbReference type="ARBA" id="ARBA00022989"/>
    </source>
</evidence>
<feature type="transmembrane region" description="Helical" evidence="6">
    <location>
        <begin position="180"/>
        <end position="200"/>
    </location>
</feature>
<evidence type="ECO:0000259" key="7">
    <source>
        <dbReference type="PROSITE" id="PS51012"/>
    </source>
</evidence>
<dbReference type="EMBL" id="FQVU01000005">
    <property type="protein sequence ID" value="SHH29782.1"/>
    <property type="molecule type" value="Genomic_DNA"/>
</dbReference>
<dbReference type="AlphaFoldDB" id="A0A1M5RTY6"/>
<keyword evidence="9" id="KW-1185">Reference proteome</keyword>
<dbReference type="RefSeq" id="WP_073391818.1">
    <property type="nucleotide sequence ID" value="NZ_FQVU01000005.1"/>
</dbReference>
<proteinExistence type="inferred from homology"/>
<evidence type="ECO:0000256" key="1">
    <source>
        <dbReference type="ARBA" id="ARBA00004141"/>
    </source>
</evidence>
<feature type="transmembrane region" description="Helical" evidence="6">
    <location>
        <begin position="144"/>
        <end position="168"/>
    </location>
</feature>
<keyword evidence="5" id="KW-0046">Antibiotic resistance</keyword>
<gene>
    <name evidence="8" type="ORF">SAMN05443575_3649</name>
</gene>
<feature type="transmembrane region" description="Helical" evidence="6">
    <location>
        <begin position="231"/>
        <end position="253"/>
    </location>
</feature>
<keyword evidence="6" id="KW-0813">Transport</keyword>
<dbReference type="InterPro" id="IPR051784">
    <property type="entry name" value="Nod_factor_ABC_transporter"/>
</dbReference>
<dbReference type="InterPro" id="IPR000412">
    <property type="entry name" value="ABC_2_transport"/>
</dbReference>
<keyword evidence="4 6" id="KW-0472">Membrane</keyword>
<dbReference type="OrthoDB" id="9778589at2"/>
<evidence type="ECO:0000256" key="6">
    <source>
        <dbReference type="RuleBase" id="RU361157"/>
    </source>
</evidence>
<keyword evidence="2 6" id="KW-0812">Transmembrane</keyword>
<dbReference type="InterPro" id="IPR013525">
    <property type="entry name" value="ABC2_TM"/>
</dbReference>
<evidence type="ECO:0000256" key="5">
    <source>
        <dbReference type="ARBA" id="ARBA00023251"/>
    </source>
</evidence>
<comment type="caution">
    <text evidence="6">Lacks conserved residue(s) required for the propagation of feature annotation.</text>
</comment>
<feature type="transmembrane region" description="Helical" evidence="6">
    <location>
        <begin position="29"/>
        <end position="52"/>
    </location>
</feature>
<dbReference type="InterPro" id="IPR047817">
    <property type="entry name" value="ABC2_TM_bact-type"/>
</dbReference>
<feature type="transmembrane region" description="Helical" evidence="6">
    <location>
        <begin position="64"/>
        <end position="87"/>
    </location>
</feature>
<dbReference type="Pfam" id="PF01061">
    <property type="entry name" value="ABC2_membrane"/>
    <property type="match status" value="1"/>
</dbReference>
<dbReference type="PANTHER" id="PTHR43229:SF2">
    <property type="entry name" value="NODULATION PROTEIN J"/>
    <property type="match status" value="1"/>
</dbReference>
<protein>
    <recommendedName>
        <fullName evidence="6">Transport permease protein</fullName>
    </recommendedName>
</protein>
<feature type="domain" description="ABC transmembrane type-2" evidence="7">
    <location>
        <begin position="28"/>
        <end position="260"/>
    </location>
</feature>
<comment type="similarity">
    <text evidence="6">Belongs to the ABC-2 integral membrane protein family.</text>
</comment>
<name>A0A1M5RTY6_9ACTN</name>
<evidence type="ECO:0000313" key="9">
    <source>
        <dbReference type="Proteomes" id="UP000186132"/>
    </source>
</evidence>
<dbReference type="GO" id="GO:0043190">
    <property type="term" value="C:ATP-binding cassette (ABC) transporter complex"/>
    <property type="evidence" value="ECO:0007669"/>
    <property type="project" value="InterPro"/>
</dbReference>
<dbReference type="Proteomes" id="UP000186132">
    <property type="component" value="Unassembled WGS sequence"/>
</dbReference>